<dbReference type="Pfam" id="PF13302">
    <property type="entry name" value="Acetyltransf_3"/>
    <property type="match status" value="1"/>
</dbReference>
<evidence type="ECO:0000313" key="2">
    <source>
        <dbReference type="EMBL" id="OUQ34105.1"/>
    </source>
</evidence>
<protein>
    <recommendedName>
        <fullName evidence="1">N-acetyltransferase domain-containing protein</fullName>
    </recommendedName>
</protein>
<dbReference type="CDD" id="cd04301">
    <property type="entry name" value="NAT_SF"/>
    <property type="match status" value="1"/>
</dbReference>
<proteinExistence type="predicted"/>
<evidence type="ECO:0000259" key="1">
    <source>
        <dbReference type="PROSITE" id="PS51186"/>
    </source>
</evidence>
<dbReference type="InterPro" id="IPR000182">
    <property type="entry name" value="GNAT_dom"/>
</dbReference>
<dbReference type="OrthoDB" id="9795206at2"/>
<evidence type="ECO:0000313" key="3">
    <source>
        <dbReference type="Proteomes" id="UP000195305"/>
    </source>
</evidence>
<dbReference type="Gene3D" id="3.40.630.30">
    <property type="match status" value="1"/>
</dbReference>
<reference evidence="2 3" key="1">
    <citation type="journal article" date="2018" name="BMC Genomics">
        <title>Whole genome sequencing and function prediction of 133 gut anaerobes isolated from chicken caecum in pure cultures.</title>
        <authorList>
            <person name="Medvecky M."/>
            <person name="Cejkova D."/>
            <person name="Polansky O."/>
            <person name="Karasova D."/>
            <person name="Kubasova T."/>
            <person name="Cizek A."/>
            <person name="Rychlik I."/>
        </authorList>
    </citation>
    <scope>NUCLEOTIDE SEQUENCE [LARGE SCALE GENOMIC DNA]</scope>
    <source>
        <strain evidence="2 3">An13</strain>
    </source>
</reference>
<name>A0A1Y4SW25_9FIRM</name>
<dbReference type="InterPro" id="IPR016181">
    <property type="entry name" value="Acyl_CoA_acyltransferase"/>
</dbReference>
<dbReference type="GO" id="GO:0016747">
    <property type="term" value="F:acyltransferase activity, transferring groups other than amino-acyl groups"/>
    <property type="evidence" value="ECO:0007669"/>
    <property type="project" value="InterPro"/>
</dbReference>
<accession>A0A1Y4SW25</accession>
<dbReference type="PANTHER" id="PTHR43415:SF3">
    <property type="entry name" value="GNAT-FAMILY ACETYLTRANSFERASE"/>
    <property type="match status" value="1"/>
</dbReference>
<dbReference type="AlphaFoldDB" id="A0A1Y4SW25"/>
<dbReference type="RefSeq" id="WP_087358202.1">
    <property type="nucleotide sequence ID" value="NZ_NFLJ01000020.1"/>
</dbReference>
<keyword evidence="3" id="KW-1185">Reference proteome</keyword>
<gene>
    <name evidence="2" type="ORF">B5E75_07875</name>
</gene>
<dbReference type="Proteomes" id="UP000195305">
    <property type="component" value="Unassembled WGS sequence"/>
</dbReference>
<sequence>MQISNKDILIRRATQHDATLLTTWWNDGKIMAHAGFPHGIHTSVEEVIQQLITDNKKRLIIEYQHQPIGEMCYFSHSSHCVEIGIKICVLNLQNHGLGKQALKLLISYLFSKGYKRIILSTDLSNKRAQHVYETLGFQIYDIQHDYWQDPQGQMHSAIFYELFPSTFISTKKL</sequence>
<dbReference type="EMBL" id="NFLJ01000020">
    <property type="protein sequence ID" value="OUQ34105.1"/>
    <property type="molecule type" value="Genomic_DNA"/>
</dbReference>
<organism evidence="2 3">
    <name type="scientific">Massilimicrobiota timonensis</name>
    <dbReference type="NCBI Taxonomy" id="1776392"/>
    <lineage>
        <taxon>Bacteria</taxon>
        <taxon>Bacillati</taxon>
        <taxon>Bacillota</taxon>
        <taxon>Erysipelotrichia</taxon>
        <taxon>Erysipelotrichales</taxon>
        <taxon>Erysipelotrichaceae</taxon>
        <taxon>Massilimicrobiota</taxon>
    </lineage>
</organism>
<dbReference type="PANTHER" id="PTHR43415">
    <property type="entry name" value="SPERMIDINE N(1)-ACETYLTRANSFERASE"/>
    <property type="match status" value="1"/>
</dbReference>
<dbReference type="SUPFAM" id="SSF55729">
    <property type="entry name" value="Acyl-CoA N-acyltransferases (Nat)"/>
    <property type="match status" value="1"/>
</dbReference>
<comment type="caution">
    <text evidence="2">The sequence shown here is derived from an EMBL/GenBank/DDBJ whole genome shotgun (WGS) entry which is preliminary data.</text>
</comment>
<feature type="domain" description="N-acetyltransferase" evidence="1">
    <location>
        <begin position="8"/>
        <end position="165"/>
    </location>
</feature>
<dbReference type="PROSITE" id="PS51186">
    <property type="entry name" value="GNAT"/>
    <property type="match status" value="1"/>
</dbReference>